<organism evidence="3 4">
    <name type="scientific">Tritonibacter horizontis</name>
    <dbReference type="NCBI Taxonomy" id="1768241"/>
    <lineage>
        <taxon>Bacteria</taxon>
        <taxon>Pseudomonadati</taxon>
        <taxon>Pseudomonadota</taxon>
        <taxon>Alphaproteobacteria</taxon>
        <taxon>Rhodobacterales</taxon>
        <taxon>Paracoccaceae</taxon>
        <taxon>Tritonibacter</taxon>
    </lineage>
</organism>
<dbReference type="InterPro" id="IPR005545">
    <property type="entry name" value="YCII"/>
</dbReference>
<sequence length="98" mass="10178">MFIVTLTLTEKKTEAAAFMAAHNDWLAEGFAAGAFLLAGSLRPQGGGAILVGPQDRAALEARIAADPFVQEGIALPHIQEVAPARTDPRLSALQAAAL</sequence>
<evidence type="ECO:0000256" key="1">
    <source>
        <dbReference type="ARBA" id="ARBA00007689"/>
    </source>
</evidence>
<accession>A0A132BXL9</accession>
<dbReference type="Gene3D" id="3.30.70.1060">
    <property type="entry name" value="Dimeric alpha+beta barrel"/>
    <property type="match status" value="1"/>
</dbReference>
<dbReference type="Pfam" id="PF03795">
    <property type="entry name" value="YCII"/>
    <property type="match status" value="1"/>
</dbReference>
<dbReference type="PANTHER" id="PTHR37828">
    <property type="entry name" value="GSR2449 PROTEIN"/>
    <property type="match status" value="1"/>
</dbReference>
<comment type="similarity">
    <text evidence="1">Belongs to the YciI family.</text>
</comment>
<evidence type="ECO:0000313" key="4">
    <source>
        <dbReference type="Proteomes" id="UP000068382"/>
    </source>
</evidence>
<evidence type="ECO:0000259" key="2">
    <source>
        <dbReference type="Pfam" id="PF03795"/>
    </source>
</evidence>
<proteinExistence type="inferred from homology"/>
<dbReference type="Proteomes" id="UP000068382">
    <property type="component" value="Unassembled WGS sequence"/>
</dbReference>
<protein>
    <submittedName>
        <fullName evidence="3">YCII-related domain protein</fullName>
    </submittedName>
</protein>
<reference evidence="3 4" key="1">
    <citation type="submission" date="2015-12" db="EMBL/GenBank/DDBJ databases">
        <title>Genome sequence of the marine Rhodobacteraceae strain O3.65, Candidatus Tritonibacter horizontis.</title>
        <authorList>
            <person name="Poehlein A."/>
            <person name="Giebel H.A."/>
            <person name="Voget S."/>
            <person name="Brinkhoff T."/>
        </authorList>
    </citation>
    <scope>NUCLEOTIDE SEQUENCE [LARGE SCALE GENOMIC DNA]</scope>
    <source>
        <strain evidence="3 4">O3.65</strain>
    </source>
</reference>
<dbReference type="SUPFAM" id="SSF54909">
    <property type="entry name" value="Dimeric alpha+beta barrel"/>
    <property type="match status" value="1"/>
</dbReference>
<evidence type="ECO:0000313" key="3">
    <source>
        <dbReference type="EMBL" id="KUP93034.1"/>
    </source>
</evidence>
<comment type="caution">
    <text evidence="3">The sequence shown here is derived from an EMBL/GenBank/DDBJ whole genome shotgun (WGS) entry which is preliminary data.</text>
</comment>
<gene>
    <name evidence="3" type="ORF">TRIHO_20720</name>
</gene>
<dbReference type="AlphaFoldDB" id="A0A132BXL9"/>
<dbReference type="RefSeq" id="WP_068242867.1">
    <property type="nucleotide sequence ID" value="NZ_LPUY01000061.1"/>
</dbReference>
<dbReference type="EMBL" id="LPUY01000061">
    <property type="protein sequence ID" value="KUP93034.1"/>
    <property type="molecule type" value="Genomic_DNA"/>
</dbReference>
<dbReference type="InterPro" id="IPR011008">
    <property type="entry name" value="Dimeric_a/b-barrel"/>
</dbReference>
<feature type="domain" description="YCII-related" evidence="2">
    <location>
        <begin position="1"/>
        <end position="73"/>
    </location>
</feature>
<dbReference type="OrthoDB" id="9814407at2"/>
<keyword evidence="4" id="KW-1185">Reference proteome</keyword>
<name>A0A132BXL9_9RHOB</name>
<dbReference type="PANTHER" id="PTHR37828:SF1">
    <property type="entry name" value="YCII-RELATED DOMAIN-CONTAINING PROTEIN"/>
    <property type="match status" value="1"/>
</dbReference>